<feature type="domain" description="4Fe4S-binding SPASM" evidence="1">
    <location>
        <begin position="250"/>
        <end position="307"/>
    </location>
</feature>
<keyword evidence="3" id="KW-1185">Reference proteome</keyword>
<dbReference type="InterPro" id="IPR023885">
    <property type="entry name" value="4Fe4S-binding_SPASM_dom"/>
</dbReference>
<evidence type="ECO:0000259" key="1">
    <source>
        <dbReference type="Pfam" id="PF13186"/>
    </source>
</evidence>
<dbReference type="InterPro" id="IPR026497">
    <property type="entry name" value="GRASP-with-SPASM"/>
</dbReference>
<dbReference type="Gene3D" id="3.20.20.70">
    <property type="entry name" value="Aldolase class I"/>
    <property type="match status" value="1"/>
</dbReference>
<comment type="caution">
    <text evidence="2">The sequence shown here is derived from an EMBL/GenBank/DDBJ whole genome shotgun (WGS) entry which is preliminary data.</text>
</comment>
<dbReference type="NCBIfam" id="TIGR04085">
    <property type="entry name" value="rSAM_more_4Fe4S"/>
    <property type="match status" value="1"/>
</dbReference>
<dbReference type="Pfam" id="PF13186">
    <property type="entry name" value="SPASM"/>
    <property type="match status" value="1"/>
</dbReference>
<dbReference type="OrthoDB" id="1073749at2"/>
<dbReference type="AlphaFoldDB" id="A0A4R2NWB4"/>
<dbReference type="EMBL" id="SLXM01000003">
    <property type="protein sequence ID" value="TCP25884.1"/>
    <property type="molecule type" value="Genomic_DNA"/>
</dbReference>
<evidence type="ECO:0000313" key="3">
    <source>
        <dbReference type="Proteomes" id="UP000294564"/>
    </source>
</evidence>
<gene>
    <name evidence="2" type="ORF">EV195_103246</name>
</gene>
<evidence type="ECO:0000313" key="2">
    <source>
        <dbReference type="EMBL" id="TCP25884.1"/>
    </source>
</evidence>
<dbReference type="RefSeq" id="WP_132794269.1">
    <property type="nucleotide sequence ID" value="NZ_SLXM01000003.1"/>
</dbReference>
<proteinExistence type="predicted"/>
<sequence length="361" mass="42371">MMKMKNNYFLLYTDCVIVSGIKECLIHDLTRKDIYKFPQGYYHILQKLKKQKISEIESILSSDDVSNFKLLLNFLVENELGEYVDDISLFPEMSTEWDSPHQITNAIIDYNESSYDLNDIFCQLAQLNCQHIEFRSYSKTDCNFVSDIISVANKYYLNSIELILRYEDENLIDEMLSIMESNYIVERITFYNAPNNKVRKIKRHNESIGYIVSTEQDVVSNKSCGIINFKNFNVSGIKEYTEAKNYNSCLNRKVSIDIDGKIKNCPSMLKDYGHINSVALTEVVNNNEFQKLWFINKDKISVCKSCEYRYICTDCRAFVENPKDLYSKPLKCGYNPETNEWEKWSTNPLKERAKKYYELVL</sequence>
<protein>
    <submittedName>
        <fullName evidence="2">SPASM domain peptide maturase of grasp-with-spasm system</fullName>
    </submittedName>
</protein>
<organism evidence="2 3">
    <name type="scientific">Tenacibaculum skagerrakense</name>
    <dbReference type="NCBI Taxonomy" id="186571"/>
    <lineage>
        <taxon>Bacteria</taxon>
        <taxon>Pseudomonadati</taxon>
        <taxon>Bacteroidota</taxon>
        <taxon>Flavobacteriia</taxon>
        <taxon>Flavobacteriales</taxon>
        <taxon>Flavobacteriaceae</taxon>
        <taxon>Tenacibaculum</taxon>
    </lineage>
</organism>
<dbReference type="InterPro" id="IPR013785">
    <property type="entry name" value="Aldolase_TIM"/>
</dbReference>
<dbReference type="SUPFAM" id="SSF102114">
    <property type="entry name" value="Radical SAM enzymes"/>
    <property type="match status" value="1"/>
</dbReference>
<reference evidence="2 3" key="1">
    <citation type="submission" date="2019-03" db="EMBL/GenBank/DDBJ databases">
        <title>Genomic Encyclopedia of Type Strains, Phase IV (KMG-IV): sequencing the most valuable type-strain genomes for metagenomic binning, comparative biology and taxonomic classification.</title>
        <authorList>
            <person name="Goeker M."/>
        </authorList>
    </citation>
    <scope>NUCLEOTIDE SEQUENCE [LARGE SCALE GENOMIC DNA]</scope>
    <source>
        <strain evidence="2 3">DSM 14836</strain>
    </source>
</reference>
<name>A0A4R2NWB4_9FLAO</name>
<accession>A0A4R2NWB4</accession>
<dbReference type="InterPro" id="IPR058240">
    <property type="entry name" value="rSAM_sf"/>
</dbReference>
<dbReference type="NCBIfam" id="TIGR04193">
    <property type="entry name" value="SPASM_w_grasp"/>
    <property type="match status" value="1"/>
</dbReference>
<dbReference type="Proteomes" id="UP000294564">
    <property type="component" value="Unassembled WGS sequence"/>
</dbReference>